<proteinExistence type="predicted"/>
<sequence length="492" mass="54385">MERVDVAIIGSGFGGLGMAVELQKAGVGPFVILEREDRVGGTWRDNTYPGAACDVTSVLYSFSFHPYVWSRKFPTQPEILEYIEEVVDAYGLRPSIRFDAEVADVIYSERTGRWTVTLSDGRVFDARVVVSSVGQLNRPAMPQIEGVGSFDGPAFHSARWEHNVELAGKRVGIIGTGASVIQFGPKVAERADSTMIFQRSAPYILEKKDPANSPLKQRIYGLIKKAQLPARAKTFLFGEFLGMGILGNKKIRKRLTDLCVTNMEEIISDPQLRAQCTPDYEVGCKRVLFAEDWYQTLLRDDVELVTQSIASITPNGVMTSDGVTHECDVLIYGTGFEATGFLQPMNVVGAQGKSLEERWEDGASAYRGVAVSGFPNFFILYGPNTNLGSNSIIYMLESQARYVASLLAKAQGAALGTLSVRPGSERSWQEMIDRFSGPTSWVSGCSSWYTTGGKNTNNWPRATWRYRQLMKDVDLLDYDVKPLQSFDKVSAS</sequence>
<dbReference type="InterPro" id="IPR036188">
    <property type="entry name" value="FAD/NAD-bd_sf"/>
</dbReference>
<dbReference type="Pfam" id="PF13738">
    <property type="entry name" value="Pyr_redox_3"/>
    <property type="match status" value="1"/>
</dbReference>
<evidence type="ECO:0000313" key="1">
    <source>
        <dbReference type="EMBL" id="CAB4816088.1"/>
    </source>
</evidence>
<dbReference type="InterPro" id="IPR051209">
    <property type="entry name" value="FAD-bind_Monooxygenase_sf"/>
</dbReference>
<dbReference type="Gene3D" id="3.50.50.60">
    <property type="entry name" value="FAD/NAD(P)-binding domain"/>
    <property type="match status" value="2"/>
</dbReference>
<dbReference type="PANTHER" id="PTHR42877:SF4">
    <property type="entry name" value="FAD_NAD(P)-BINDING DOMAIN-CONTAINING PROTEIN-RELATED"/>
    <property type="match status" value="1"/>
</dbReference>
<name>A0A6J7QXI0_9ZZZZ</name>
<dbReference type="EMBL" id="CAFABE010000002">
    <property type="protein sequence ID" value="CAB4816088.1"/>
    <property type="molecule type" value="Genomic_DNA"/>
</dbReference>
<evidence type="ECO:0000313" key="2">
    <source>
        <dbReference type="EMBL" id="CAB4876125.1"/>
    </source>
</evidence>
<accession>A0A6J7QXI0</accession>
<protein>
    <submittedName>
        <fullName evidence="3">Unannotated protein</fullName>
    </submittedName>
</protein>
<dbReference type="AlphaFoldDB" id="A0A6J7QXI0"/>
<evidence type="ECO:0000313" key="3">
    <source>
        <dbReference type="EMBL" id="CAB5022447.1"/>
    </source>
</evidence>
<gene>
    <name evidence="1" type="ORF">UFOPK3164_00068</name>
    <name evidence="2" type="ORF">UFOPK3427_01138</name>
    <name evidence="3" type="ORF">UFOPK4112_01003</name>
</gene>
<organism evidence="3">
    <name type="scientific">freshwater metagenome</name>
    <dbReference type="NCBI Taxonomy" id="449393"/>
    <lineage>
        <taxon>unclassified sequences</taxon>
        <taxon>metagenomes</taxon>
        <taxon>ecological metagenomes</taxon>
    </lineage>
</organism>
<dbReference type="EMBL" id="CAFBLT010000001">
    <property type="protein sequence ID" value="CAB4876125.1"/>
    <property type="molecule type" value="Genomic_DNA"/>
</dbReference>
<dbReference type="PANTHER" id="PTHR42877">
    <property type="entry name" value="L-ORNITHINE N(5)-MONOOXYGENASE-RELATED"/>
    <property type="match status" value="1"/>
</dbReference>
<dbReference type="SUPFAM" id="SSF51905">
    <property type="entry name" value="FAD/NAD(P)-binding domain"/>
    <property type="match status" value="2"/>
</dbReference>
<reference evidence="3" key="1">
    <citation type="submission" date="2020-05" db="EMBL/GenBank/DDBJ databases">
        <authorList>
            <person name="Chiriac C."/>
            <person name="Salcher M."/>
            <person name="Ghai R."/>
            <person name="Kavagutti S V."/>
        </authorList>
    </citation>
    <scope>NUCLEOTIDE SEQUENCE</scope>
</reference>
<dbReference type="EMBL" id="CAFBPM010000008">
    <property type="protein sequence ID" value="CAB5022447.1"/>
    <property type="molecule type" value="Genomic_DNA"/>
</dbReference>